<dbReference type="Gene3D" id="1.20.850.10">
    <property type="entry name" value="Hydroxylamine Oxidoreductase, Chain A, domain 2"/>
    <property type="match status" value="1"/>
</dbReference>
<name>A0A286U395_9BACT</name>
<reference evidence="5" key="1">
    <citation type="journal article" date="2017" name="Environ. Microbiol. Rep.">
        <title>Genetic Diversity of Marine Anaerobic Ammonium-Oxidizing Bacteria as Revealed by Genomic and Proteomic Analyses of 'Candidatus Scalindua japonica'.</title>
        <authorList>
            <person name="Oshiki M."/>
            <person name="Mizuto K."/>
            <person name="Kimura Z."/>
            <person name="Kindaichi T."/>
            <person name="Satoh H."/>
            <person name="Okabe S."/>
        </authorList>
    </citation>
    <scope>NUCLEOTIDE SEQUENCE [LARGE SCALE GENOMIC DNA]</scope>
    <source>
        <strain evidence="5">husup-a2</strain>
    </source>
</reference>
<keyword evidence="2" id="KW-0812">Transmembrane</keyword>
<dbReference type="OrthoDB" id="223775at2"/>
<gene>
    <name evidence="4" type="primary">hao</name>
    <name evidence="4" type="ORF">SCALIN_C34_0102</name>
</gene>
<evidence type="ECO:0000256" key="2">
    <source>
        <dbReference type="SAM" id="Phobius"/>
    </source>
</evidence>
<dbReference type="Pfam" id="PF13447">
    <property type="entry name" value="Multi-haem_cyto"/>
    <property type="match status" value="2"/>
</dbReference>
<dbReference type="AlphaFoldDB" id="A0A286U395"/>
<dbReference type="SUPFAM" id="SSF48695">
    <property type="entry name" value="Multiheme cytochromes"/>
    <property type="match status" value="1"/>
</dbReference>
<dbReference type="Proteomes" id="UP000218542">
    <property type="component" value="Unassembled WGS sequence"/>
</dbReference>
<feature type="signal peptide" evidence="3">
    <location>
        <begin position="1"/>
        <end position="26"/>
    </location>
</feature>
<comment type="caution">
    <text evidence="4">The sequence shown here is derived from an EMBL/GenBank/DDBJ whole genome shotgun (WGS) entry which is preliminary data.</text>
</comment>
<sequence>MNLLKTCTLVVFFSVYCVLHAGNASASTEPDYLGELEYTGAEADKASADGIGGPGLEPITREMHERARNYYSEVYPSAAARALYSDHVGLEKGAGPWQDFYKPKPLHMYWFPSRHYVRPEGTYYDQLLEKYKADQCIECHEKVTPGIVHDWRASTHADPKKSDFFAIRTRQIEELIERDLDKVDCSECHGKDHNELHMPTPDICGNCHPKQVNEYLDEMEYGRPNHVDTFTANVVPPWYPELARQGYLTSMFGCDYCHGTTEKCDICHTRHKFTAAEGRRPEACVSCHMGFDHPDAESYMESKMGMIYHMEGEEWDWDKPLGEIVPGKDYRTPTCQYCHMYQEEGKFTHTLAAKGIWRMGTVPPKSVEFKSSLKDYPYGVKLPPLDYKLDIYSEANRKKREQWIEMCSNCHSPRWGRLYLENLDDMMFEMWKMQDRAHLIMDGLAAANAFDPPVSERDPFPMGEVLADALGPGLLGEGIYNAFKTTGGKVPVYGPILGVYTVFMAGRNNPSHIENIYTNLWFGDKAHAYKGTAHVQQDISWWYGASKVFQRVNEMESEAQKLYRALETDKLLGKNERKRSAGLVGGIIVFAGLVLAGFVVVFRVRKKD</sequence>
<accession>A0A286U395</accession>
<dbReference type="EMBL" id="BAOS01000034">
    <property type="protein sequence ID" value="GAX62551.1"/>
    <property type="molecule type" value="Genomic_DNA"/>
</dbReference>
<evidence type="ECO:0000256" key="1">
    <source>
        <dbReference type="ARBA" id="ARBA00022729"/>
    </source>
</evidence>
<keyword evidence="5" id="KW-1185">Reference proteome</keyword>
<organism evidence="4 5">
    <name type="scientific">Candidatus Scalindua japonica</name>
    <dbReference type="NCBI Taxonomy" id="1284222"/>
    <lineage>
        <taxon>Bacteria</taxon>
        <taxon>Pseudomonadati</taxon>
        <taxon>Planctomycetota</taxon>
        <taxon>Candidatus Brocadiia</taxon>
        <taxon>Candidatus Brocadiales</taxon>
        <taxon>Candidatus Scalinduaceae</taxon>
        <taxon>Candidatus Scalindua</taxon>
    </lineage>
</organism>
<evidence type="ECO:0000313" key="5">
    <source>
        <dbReference type="Proteomes" id="UP000218542"/>
    </source>
</evidence>
<dbReference type="InterPro" id="IPR051829">
    <property type="entry name" value="Multiheme_Cytochr_ET"/>
</dbReference>
<dbReference type="PANTHER" id="PTHR35038">
    <property type="entry name" value="DISSIMILATORY SULFITE REDUCTASE SIRA"/>
    <property type="match status" value="1"/>
</dbReference>
<keyword evidence="2" id="KW-1133">Transmembrane helix</keyword>
<keyword evidence="1 3" id="KW-0732">Signal</keyword>
<feature type="chain" id="PRO_5012628871" evidence="3">
    <location>
        <begin position="27"/>
        <end position="608"/>
    </location>
</feature>
<protein>
    <submittedName>
        <fullName evidence="4">Hydroxylamine oxidoreductase</fullName>
    </submittedName>
</protein>
<dbReference type="InterPro" id="IPR036280">
    <property type="entry name" value="Multihaem_cyt_sf"/>
</dbReference>
<evidence type="ECO:0000256" key="3">
    <source>
        <dbReference type="SAM" id="SignalP"/>
    </source>
</evidence>
<feature type="transmembrane region" description="Helical" evidence="2">
    <location>
        <begin position="581"/>
        <end position="602"/>
    </location>
</feature>
<proteinExistence type="predicted"/>
<evidence type="ECO:0000313" key="4">
    <source>
        <dbReference type="EMBL" id="GAX62551.1"/>
    </source>
</evidence>
<dbReference type="RefSeq" id="WP_096895938.1">
    <property type="nucleotide sequence ID" value="NZ_BAOS01000034.1"/>
</dbReference>
<dbReference type="Gene3D" id="1.10.780.10">
    <property type="entry name" value="Hydroxylamine Oxidoreductase, Chain A, domain 1"/>
    <property type="match status" value="1"/>
</dbReference>
<keyword evidence="2" id="KW-0472">Membrane</keyword>